<proteinExistence type="predicted"/>
<evidence type="ECO:0000313" key="2">
    <source>
        <dbReference type="EMBL" id="CAJ0571778.1"/>
    </source>
</evidence>
<feature type="non-terminal residue" evidence="2">
    <location>
        <position position="179"/>
    </location>
</feature>
<reference evidence="2" key="1">
    <citation type="submission" date="2023-06" db="EMBL/GenBank/DDBJ databases">
        <authorList>
            <person name="Delattre M."/>
        </authorList>
    </citation>
    <scope>NUCLEOTIDE SEQUENCE</scope>
    <source>
        <strain evidence="2">AF72</strain>
    </source>
</reference>
<accession>A0AA36CPM1</accession>
<dbReference type="Proteomes" id="UP001177023">
    <property type="component" value="Unassembled WGS sequence"/>
</dbReference>
<keyword evidence="1" id="KW-1133">Transmembrane helix</keyword>
<comment type="caution">
    <text evidence="2">The sequence shown here is derived from an EMBL/GenBank/DDBJ whole genome shotgun (WGS) entry which is preliminary data.</text>
</comment>
<feature type="transmembrane region" description="Helical" evidence="1">
    <location>
        <begin position="74"/>
        <end position="94"/>
    </location>
</feature>
<evidence type="ECO:0000313" key="3">
    <source>
        <dbReference type="Proteomes" id="UP001177023"/>
    </source>
</evidence>
<sequence>MTSMFAAMGLVLYLELLPKWLPYTNFYVPQFIATTFFVWLYITCRQKYLNVYQRRYATVDARFKTQINFTASRLFLRLAPYKLCVSLANIMNYQFLIDHSLYVQTFFTYIEFFQISLQVTIHMWLIISCDHELRKRFVRMLNSKATEVQDLRSAVGEKISFTIPEESDIYFRELRTMWR</sequence>
<dbReference type="AlphaFoldDB" id="A0AA36CPM1"/>
<keyword evidence="1" id="KW-0812">Transmembrane</keyword>
<keyword evidence="1" id="KW-0472">Membrane</keyword>
<name>A0AA36CPM1_9BILA</name>
<evidence type="ECO:0000256" key="1">
    <source>
        <dbReference type="SAM" id="Phobius"/>
    </source>
</evidence>
<keyword evidence="3" id="KW-1185">Reference proteome</keyword>
<organism evidence="2 3">
    <name type="scientific">Mesorhabditis spiculigera</name>
    <dbReference type="NCBI Taxonomy" id="96644"/>
    <lineage>
        <taxon>Eukaryota</taxon>
        <taxon>Metazoa</taxon>
        <taxon>Ecdysozoa</taxon>
        <taxon>Nematoda</taxon>
        <taxon>Chromadorea</taxon>
        <taxon>Rhabditida</taxon>
        <taxon>Rhabditina</taxon>
        <taxon>Rhabditomorpha</taxon>
        <taxon>Rhabditoidea</taxon>
        <taxon>Rhabditidae</taxon>
        <taxon>Mesorhabditinae</taxon>
        <taxon>Mesorhabditis</taxon>
    </lineage>
</organism>
<dbReference type="EMBL" id="CATQJA010002582">
    <property type="protein sequence ID" value="CAJ0571778.1"/>
    <property type="molecule type" value="Genomic_DNA"/>
</dbReference>
<feature type="transmembrane region" description="Helical" evidence="1">
    <location>
        <begin position="106"/>
        <end position="127"/>
    </location>
</feature>
<gene>
    <name evidence="2" type="ORF">MSPICULIGERA_LOCUS10178</name>
</gene>
<protein>
    <submittedName>
        <fullName evidence="2">Uncharacterized protein</fullName>
    </submittedName>
</protein>
<feature type="transmembrane region" description="Helical" evidence="1">
    <location>
        <begin position="26"/>
        <end position="44"/>
    </location>
</feature>